<dbReference type="InterPro" id="IPR012337">
    <property type="entry name" value="RNaseH-like_sf"/>
</dbReference>
<dbReference type="GO" id="GO:0015074">
    <property type="term" value="P:DNA integration"/>
    <property type="evidence" value="ECO:0007669"/>
    <property type="project" value="InterPro"/>
</dbReference>
<evidence type="ECO:0000313" key="4">
    <source>
        <dbReference type="EMBL" id="QPL52260.1"/>
    </source>
</evidence>
<dbReference type="Proteomes" id="UP000594435">
    <property type="component" value="Chromosome 1"/>
</dbReference>
<dbReference type="Pfam" id="PF01527">
    <property type="entry name" value="HTH_Tnp_1"/>
    <property type="match status" value="1"/>
</dbReference>
<evidence type="ECO:0000259" key="3">
    <source>
        <dbReference type="PROSITE" id="PS50994"/>
    </source>
</evidence>
<dbReference type="NCBIfam" id="NF033516">
    <property type="entry name" value="transpos_IS3"/>
    <property type="match status" value="1"/>
</dbReference>
<dbReference type="EMBL" id="CP065219">
    <property type="protein sequence ID" value="QPL56501.1"/>
    <property type="molecule type" value="Genomic_DNA"/>
</dbReference>
<geneLocation type="plasmid" evidence="6 7">
    <name>pVN20-VB00237</name>
</geneLocation>
<evidence type="ECO:0000256" key="2">
    <source>
        <dbReference type="SAM" id="Coils"/>
    </source>
</evidence>
<dbReference type="EMBL" id="CP065217">
    <property type="protein sequence ID" value="QPL52260.1"/>
    <property type="molecule type" value="Genomic_DNA"/>
</dbReference>
<dbReference type="GO" id="GO:0004803">
    <property type="term" value="F:transposase activity"/>
    <property type="evidence" value="ECO:0007669"/>
    <property type="project" value="InterPro"/>
</dbReference>
<dbReference type="EMBL" id="CP065217">
    <property type="protein sequence ID" value="QPL52319.1"/>
    <property type="molecule type" value="Genomic_DNA"/>
</dbReference>
<dbReference type="RefSeq" id="WP_193158292.1">
    <property type="nucleotide sequence ID" value="NZ_CP065217.1"/>
</dbReference>
<evidence type="ECO:0000313" key="7">
    <source>
        <dbReference type="Proteomes" id="UP000594435"/>
    </source>
</evidence>
<dbReference type="InterPro" id="IPR048020">
    <property type="entry name" value="Transpos_IS3"/>
</dbReference>
<dbReference type="PANTHER" id="PTHR46889:SF4">
    <property type="entry name" value="TRANSPOSASE INSO FOR INSERTION SEQUENCE ELEMENT IS911B-RELATED"/>
    <property type="match status" value="1"/>
</dbReference>
<keyword evidence="2" id="KW-0175">Coiled coil</keyword>
<dbReference type="AlphaFoldDB" id="A0AAJ4I8L6"/>
<organism evidence="5 7">
    <name type="scientific">Vibrio navarrensis</name>
    <dbReference type="NCBI Taxonomy" id="29495"/>
    <lineage>
        <taxon>Bacteria</taxon>
        <taxon>Pseudomonadati</taxon>
        <taxon>Pseudomonadota</taxon>
        <taxon>Gammaproteobacteria</taxon>
        <taxon>Vibrionales</taxon>
        <taxon>Vibrionaceae</taxon>
        <taxon>Vibrio</taxon>
    </lineage>
</organism>
<gene>
    <name evidence="4" type="ORF">I3X05_09155</name>
    <name evidence="5" type="ORF">I3X05_09630</name>
    <name evidence="6" type="ORF">I3X05_23640</name>
</gene>
<dbReference type="SUPFAM" id="SSF53098">
    <property type="entry name" value="Ribonuclease H-like"/>
    <property type="match status" value="1"/>
</dbReference>
<keyword evidence="6" id="KW-0614">Plasmid</keyword>
<evidence type="ECO:0000256" key="1">
    <source>
        <dbReference type="ARBA" id="ARBA00009964"/>
    </source>
</evidence>
<dbReference type="Pfam" id="PF13333">
    <property type="entry name" value="rve_2"/>
    <property type="match status" value="1"/>
</dbReference>
<protein>
    <submittedName>
        <fullName evidence="5">IS3 family transposase</fullName>
    </submittedName>
</protein>
<dbReference type="Proteomes" id="UP000594435">
    <property type="component" value="Plasmid pVN20-VB00237"/>
</dbReference>
<evidence type="ECO:0000313" key="5">
    <source>
        <dbReference type="EMBL" id="QPL52319.1"/>
    </source>
</evidence>
<dbReference type="Pfam" id="PF00665">
    <property type="entry name" value="rve"/>
    <property type="match status" value="1"/>
</dbReference>
<dbReference type="InterPro" id="IPR001584">
    <property type="entry name" value="Integrase_cat-core"/>
</dbReference>
<dbReference type="SUPFAM" id="SSF46689">
    <property type="entry name" value="Homeodomain-like"/>
    <property type="match status" value="1"/>
</dbReference>
<dbReference type="InterPro" id="IPR009057">
    <property type="entry name" value="Homeodomain-like_sf"/>
</dbReference>
<feature type="coiled-coil region" evidence="2">
    <location>
        <begin position="63"/>
        <end position="90"/>
    </location>
</feature>
<dbReference type="Gene3D" id="1.10.10.60">
    <property type="entry name" value="Homeodomain-like"/>
    <property type="match status" value="1"/>
</dbReference>
<accession>A0AAJ4I8L6</accession>
<dbReference type="GO" id="GO:0003677">
    <property type="term" value="F:DNA binding"/>
    <property type="evidence" value="ECO:0007669"/>
    <property type="project" value="InterPro"/>
</dbReference>
<comment type="similarity">
    <text evidence="1">Belongs to the transposase 8 family.</text>
</comment>
<dbReference type="InterPro" id="IPR050900">
    <property type="entry name" value="Transposase_IS3/IS150/IS904"/>
</dbReference>
<dbReference type="InterPro" id="IPR036397">
    <property type="entry name" value="RNaseH_sf"/>
</dbReference>
<name>A0AAJ4I8L6_9VIBR</name>
<sequence length="393" mass="45541">MKNRTRRTFSAEFKLEAAQLVTEHGHSVTEAAKAMNVSKSAMDRWVRQLKQEQRGISPKASPLTPEQIEIRELKKRIANLEEHNEILKKGYCSLDVGLTEQFSMIEKLRKSFSVKTLCHVFSVHRSSYKYWRNRDKQLSPEQVKLHSIVSDMHEASHGSAGARTIADMVTNIEGIPLSRYRASKLMKLLGLVSCQSPKHKYRKAEQEHLEIPNLLGRQFAVTQPNQVWVGDVTYVWVGHRWMYLAVVMDLFARKPIGWAMSLSPDSKLTGKALMMAFESRGRPKGVMFHSDQGSHYTSRYYRQLLWRCQITQSLSRLGNCWDNAPMERFFRSLKSEWVPRAGYRSFAEAQQEIIRYIIGYYSQLRPHQYNGGLTPNESERLYWENSKTVANFS</sequence>
<evidence type="ECO:0000313" key="6">
    <source>
        <dbReference type="EMBL" id="QPL56501.1"/>
    </source>
</evidence>
<proteinExistence type="inferred from homology"/>
<dbReference type="InterPro" id="IPR002514">
    <property type="entry name" value="Transposase_8"/>
</dbReference>
<reference evidence="5 7" key="1">
    <citation type="submission" date="2020-11" db="EMBL/GenBank/DDBJ databases">
        <title>Complete and Circularized Genome Assembly of a human isolate of Vibrio navarrensis biotype pommerensis with MiSeq and MinION Sequence Data.</title>
        <authorList>
            <person name="Schwartz K."/>
            <person name="Borowiak M."/>
            <person name="Deneke C."/>
            <person name="Balau V."/>
            <person name="Metelmann C."/>
            <person name="Strauch E."/>
        </authorList>
    </citation>
    <scope>NUCLEOTIDE SEQUENCE [LARGE SCALE GENOMIC DNA]</scope>
    <source>
        <strain evidence="5 7">20-VB00237</strain>
        <plasmid evidence="6 7">pVN20-VB00237</plasmid>
    </source>
</reference>
<dbReference type="PANTHER" id="PTHR46889">
    <property type="entry name" value="TRANSPOSASE INSF FOR INSERTION SEQUENCE IS3B-RELATED"/>
    <property type="match status" value="1"/>
</dbReference>
<feature type="domain" description="Integrase catalytic" evidence="3">
    <location>
        <begin position="220"/>
        <end position="383"/>
    </location>
</feature>
<dbReference type="PROSITE" id="PS50994">
    <property type="entry name" value="INTEGRASE"/>
    <property type="match status" value="1"/>
</dbReference>
<dbReference type="Gene3D" id="3.30.420.10">
    <property type="entry name" value="Ribonuclease H-like superfamily/Ribonuclease H"/>
    <property type="match status" value="1"/>
</dbReference>
<dbReference type="GO" id="GO:0006313">
    <property type="term" value="P:DNA transposition"/>
    <property type="evidence" value="ECO:0007669"/>
    <property type="project" value="InterPro"/>
</dbReference>